<dbReference type="AlphaFoldDB" id="A0A0K2UVM2"/>
<dbReference type="EMBL" id="HACA01024591">
    <property type="protein sequence ID" value="CDW41952.1"/>
    <property type="molecule type" value="Transcribed_RNA"/>
</dbReference>
<organism evidence="1">
    <name type="scientific">Lepeophtheirus salmonis</name>
    <name type="common">Salmon louse</name>
    <name type="synonym">Caligus salmonis</name>
    <dbReference type="NCBI Taxonomy" id="72036"/>
    <lineage>
        <taxon>Eukaryota</taxon>
        <taxon>Metazoa</taxon>
        <taxon>Ecdysozoa</taxon>
        <taxon>Arthropoda</taxon>
        <taxon>Crustacea</taxon>
        <taxon>Multicrustacea</taxon>
        <taxon>Hexanauplia</taxon>
        <taxon>Copepoda</taxon>
        <taxon>Siphonostomatoida</taxon>
        <taxon>Caligidae</taxon>
        <taxon>Lepeophtheirus</taxon>
    </lineage>
</organism>
<feature type="non-terminal residue" evidence="1">
    <location>
        <position position="1"/>
    </location>
</feature>
<accession>A0A0K2UVM2</accession>
<protein>
    <submittedName>
        <fullName evidence="1">Uncharacterized protein</fullName>
    </submittedName>
</protein>
<name>A0A0K2UVM2_LEPSM</name>
<proteinExistence type="predicted"/>
<reference evidence="1" key="1">
    <citation type="submission" date="2014-05" db="EMBL/GenBank/DDBJ databases">
        <authorList>
            <person name="Chronopoulou M."/>
        </authorList>
    </citation>
    <scope>NUCLEOTIDE SEQUENCE</scope>
    <source>
        <tissue evidence="1">Whole organism</tissue>
    </source>
</reference>
<sequence>VFLESAVLSWVTYFTNFLIRLFSFSDISSCPYFASRRDNIFSLWPTKLSKPQERNLEDNFGAPGY</sequence>
<evidence type="ECO:0000313" key="1">
    <source>
        <dbReference type="EMBL" id="CDW41952.1"/>
    </source>
</evidence>